<dbReference type="GO" id="GO:0006508">
    <property type="term" value="P:proteolysis"/>
    <property type="evidence" value="ECO:0007669"/>
    <property type="project" value="InterPro"/>
</dbReference>
<dbReference type="EMBL" id="BGZK01000271">
    <property type="protein sequence ID" value="GBP33231.1"/>
    <property type="molecule type" value="Genomic_DNA"/>
</dbReference>
<keyword evidence="6" id="KW-1185">Reference proteome</keyword>
<accession>A0A4C1V371</accession>
<protein>
    <submittedName>
        <fullName evidence="5">Coagulation factor IX</fullName>
    </submittedName>
</protein>
<organism evidence="5 6">
    <name type="scientific">Eumeta variegata</name>
    <name type="common">Bagworm moth</name>
    <name type="synonym">Eumeta japonica</name>
    <dbReference type="NCBI Taxonomy" id="151549"/>
    <lineage>
        <taxon>Eukaryota</taxon>
        <taxon>Metazoa</taxon>
        <taxon>Ecdysozoa</taxon>
        <taxon>Arthropoda</taxon>
        <taxon>Hexapoda</taxon>
        <taxon>Insecta</taxon>
        <taxon>Pterygota</taxon>
        <taxon>Neoptera</taxon>
        <taxon>Endopterygota</taxon>
        <taxon>Lepidoptera</taxon>
        <taxon>Glossata</taxon>
        <taxon>Ditrysia</taxon>
        <taxon>Tineoidea</taxon>
        <taxon>Psychidae</taxon>
        <taxon>Oiketicinae</taxon>
        <taxon>Eumeta</taxon>
    </lineage>
</organism>
<evidence type="ECO:0000256" key="2">
    <source>
        <dbReference type="ARBA" id="ARBA00024195"/>
    </source>
</evidence>
<dbReference type="PROSITE" id="PS50240">
    <property type="entry name" value="TRYPSIN_DOM"/>
    <property type="match status" value="1"/>
</dbReference>
<dbReference type="STRING" id="151549.A0A4C1V371"/>
<dbReference type="Proteomes" id="UP000299102">
    <property type="component" value="Unassembled WGS sequence"/>
</dbReference>
<reference evidence="5 6" key="1">
    <citation type="journal article" date="2019" name="Commun. Biol.">
        <title>The bagworm genome reveals a unique fibroin gene that provides high tensile strength.</title>
        <authorList>
            <person name="Kono N."/>
            <person name="Nakamura H."/>
            <person name="Ohtoshi R."/>
            <person name="Tomita M."/>
            <person name="Numata K."/>
            <person name="Arakawa K."/>
        </authorList>
    </citation>
    <scope>NUCLEOTIDE SEQUENCE [LARGE SCALE GENOMIC DNA]</scope>
</reference>
<dbReference type="InterPro" id="IPR001254">
    <property type="entry name" value="Trypsin_dom"/>
</dbReference>
<dbReference type="Pfam" id="PF00089">
    <property type="entry name" value="Trypsin"/>
    <property type="match status" value="1"/>
</dbReference>
<evidence type="ECO:0000313" key="5">
    <source>
        <dbReference type="EMBL" id="GBP33231.1"/>
    </source>
</evidence>
<dbReference type="Gene3D" id="2.40.10.10">
    <property type="entry name" value="Trypsin-like serine proteases"/>
    <property type="match status" value="1"/>
</dbReference>
<feature type="region of interest" description="Disordered" evidence="3">
    <location>
        <begin position="159"/>
        <end position="188"/>
    </location>
</feature>
<dbReference type="InterPro" id="IPR051487">
    <property type="entry name" value="Ser/Thr_Proteases_Immune/Dev"/>
</dbReference>
<dbReference type="InterPro" id="IPR043504">
    <property type="entry name" value="Peptidase_S1_PA_chymotrypsin"/>
</dbReference>
<sequence>MRTTRVVNAVHDTHDSRRITFALSASEVRSRGGTQNPDPHKISRSTNQFPGDIAIMYLSKPFVFNYDVWPVCIDFDLDSDRIQLTAGNLGKVAGWGLIDEDGKMSPELQVAELPYVEIDRCIDDATLDFRCSITSDKICAGYTNVQRCAEETEAETSCSQKKRKDCSDITQEALLRPHPRTTRSATPT</sequence>
<dbReference type="AlphaFoldDB" id="A0A4C1V371"/>
<evidence type="ECO:0000256" key="3">
    <source>
        <dbReference type="SAM" id="MobiDB-lite"/>
    </source>
</evidence>
<evidence type="ECO:0000256" key="1">
    <source>
        <dbReference type="ARBA" id="ARBA00023157"/>
    </source>
</evidence>
<dbReference type="GO" id="GO:0004252">
    <property type="term" value="F:serine-type endopeptidase activity"/>
    <property type="evidence" value="ECO:0007669"/>
    <property type="project" value="InterPro"/>
</dbReference>
<feature type="domain" description="Peptidase S1" evidence="4">
    <location>
        <begin position="1"/>
        <end position="158"/>
    </location>
</feature>
<proteinExistence type="inferred from homology"/>
<dbReference type="InterPro" id="IPR009003">
    <property type="entry name" value="Peptidase_S1_PA"/>
</dbReference>
<evidence type="ECO:0000313" key="6">
    <source>
        <dbReference type="Proteomes" id="UP000299102"/>
    </source>
</evidence>
<dbReference type="SUPFAM" id="SSF50494">
    <property type="entry name" value="Trypsin-like serine proteases"/>
    <property type="match status" value="1"/>
</dbReference>
<gene>
    <name evidence="5" type="primary">F9</name>
    <name evidence="5" type="ORF">EVAR_5184_1</name>
</gene>
<comment type="similarity">
    <text evidence="2">Belongs to the peptidase S1 family. CLIP subfamily.</text>
</comment>
<name>A0A4C1V371_EUMVA</name>
<dbReference type="PANTHER" id="PTHR24256">
    <property type="entry name" value="TRYPTASE-RELATED"/>
    <property type="match status" value="1"/>
</dbReference>
<dbReference type="OrthoDB" id="2019384at2759"/>
<evidence type="ECO:0000259" key="4">
    <source>
        <dbReference type="PROSITE" id="PS50240"/>
    </source>
</evidence>
<keyword evidence="1" id="KW-1015">Disulfide bond</keyword>
<comment type="caution">
    <text evidence="5">The sequence shown here is derived from an EMBL/GenBank/DDBJ whole genome shotgun (WGS) entry which is preliminary data.</text>
</comment>